<protein>
    <submittedName>
        <fullName evidence="6">Cyclin dependent kinase 2 associated protein 1</fullName>
    </submittedName>
</protein>
<comment type="subcellular location">
    <subcellularLocation>
        <location evidence="1">Nucleus</location>
    </subcellularLocation>
</comment>
<evidence type="ECO:0000313" key="7">
    <source>
        <dbReference type="Proteomes" id="UP000694387"/>
    </source>
</evidence>
<evidence type="ECO:0000313" key="6">
    <source>
        <dbReference type="Ensembl" id="ENSEASP00005048136.1"/>
    </source>
</evidence>
<sequence>MDSPLPLLRLPCHHLSRPPALPPARGLPSRGLAGGGSGGVRQSPRLPAGEPPPGAPSGGKAASSPGPGRSLSGVGAGSCAWPQELLASANPSLSSGPSLVPAHCAHCLRCSEKAALTPSLVFSLASCSPTRWPSLCLQEGVGMSGTWGPSSANSLQDHSYPPSTQTGSVHPPSTSMATSSQYRQLLSDYGPPSLGYTQGSGNSQVPQSKYAELLAIIEELGKEIRPTYAGSKSAMERLKRGIIHARGLVRECLAETERNARS</sequence>
<feature type="compositionally biased region" description="Low complexity" evidence="5">
    <location>
        <begin position="1"/>
        <end position="10"/>
    </location>
</feature>
<dbReference type="GeneTree" id="ENSGT00940000155149"/>
<reference evidence="6" key="2">
    <citation type="submission" date="2025-08" db="UniProtKB">
        <authorList>
            <consortium name="Ensembl"/>
        </authorList>
    </citation>
    <scope>IDENTIFICATION</scope>
</reference>
<evidence type="ECO:0000256" key="3">
    <source>
        <dbReference type="ARBA" id="ARBA00022553"/>
    </source>
</evidence>
<feature type="region of interest" description="Disordered" evidence="5">
    <location>
        <begin position="1"/>
        <end position="75"/>
    </location>
</feature>
<name>A0A9L0J4D3_EQUAS</name>
<gene>
    <name evidence="6" type="primary">CDK2AP1</name>
</gene>
<feature type="compositionally biased region" description="Low complexity" evidence="5">
    <location>
        <begin position="58"/>
        <end position="68"/>
    </location>
</feature>
<reference evidence="6 7" key="1">
    <citation type="journal article" date="2020" name="Nat. Commun.">
        <title>Donkey genomes provide new insights into domestication and selection for coat color.</title>
        <authorList>
            <person name="Wang"/>
            <person name="C."/>
            <person name="Li"/>
            <person name="H."/>
            <person name="Guo"/>
            <person name="Y."/>
            <person name="Huang"/>
            <person name="J."/>
            <person name="Sun"/>
            <person name="Y."/>
            <person name="Min"/>
            <person name="J."/>
            <person name="Wang"/>
            <person name="J."/>
            <person name="Fang"/>
            <person name="X."/>
            <person name="Zhao"/>
            <person name="Z."/>
            <person name="Wang"/>
            <person name="S."/>
            <person name="Zhang"/>
            <person name="Y."/>
            <person name="Liu"/>
            <person name="Q."/>
            <person name="Jiang"/>
            <person name="Q."/>
            <person name="Wang"/>
            <person name="X."/>
            <person name="Guo"/>
            <person name="Y."/>
            <person name="Yang"/>
            <person name="C."/>
            <person name="Wang"/>
            <person name="Y."/>
            <person name="Tian"/>
            <person name="F."/>
            <person name="Zhuang"/>
            <person name="G."/>
            <person name="Fan"/>
            <person name="Y."/>
            <person name="Gao"/>
            <person name="Q."/>
            <person name="Li"/>
            <person name="Y."/>
            <person name="Ju"/>
            <person name="Z."/>
            <person name="Li"/>
            <person name="J."/>
            <person name="Li"/>
            <person name="R."/>
            <person name="Hou"/>
            <person name="M."/>
            <person name="Yang"/>
            <person name="G."/>
            <person name="Liu"/>
            <person name="G."/>
            <person name="Liu"/>
            <person name="W."/>
            <person name="Guo"/>
            <person name="J."/>
            <person name="Pan"/>
            <person name="S."/>
            <person name="Fan"/>
            <person name="G."/>
            <person name="Zhang"/>
            <person name="W."/>
            <person name="Zhang"/>
            <person name="R."/>
            <person name="Yu"/>
            <person name="J."/>
            <person name="Zhang"/>
            <person name="X."/>
            <person name="Yin"/>
            <person name="Q."/>
            <person name="Ji"/>
            <person name="C."/>
            <person name="Jin"/>
            <person name="Y."/>
            <person name="Yue"/>
            <person name="G."/>
            <person name="Liu"/>
            <person name="M."/>
            <person name="Xu"/>
            <person name="J."/>
            <person name="Liu"/>
            <person name="S."/>
            <person name="Jordana"/>
            <person name="J."/>
            <person name="Noce"/>
            <person name="A."/>
            <person name="Amills"/>
            <person name="M."/>
            <person name="Wu"/>
            <person name="D.D."/>
            <person name="Li"/>
            <person name="S."/>
            <person name="Zhou"/>
            <person name="X. and Zhong"/>
            <person name="J."/>
        </authorList>
    </citation>
    <scope>NUCLEOTIDE SEQUENCE [LARGE SCALE GENOMIC DNA]</scope>
</reference>
<evidence type="ECO:0000256" key="1">
    <source>
        <dbReference type="ARBA" id="ARBA00004123"/>
    </source>
</evidence>
<dbReference type="Gene3D" id="6.10.140.1300">
    <property type="match status" value="1"/>
</dbReference>
<evidence type="ECO:0000256" key="2">
    <source>
        <dbReference type="ARBA" id="ARBA00008485"/>
    </source>
</evidence>
<keyword evidence="3" id="KW-0597">Phosphoprotein</keyword>
<keyword evidence="4" id="KW-0539">Nucleus</keyword>
<dbReference type="InterPro" id="IPR017266">
    <property type="entry name" value="DOC_1/2"/>
</dbReference>
<dbReference type="GO" id="GO:0005634">
    <property type="term" value="C:nucleus"/>
    <property type="evidence" value="ECO:0007669"/>
    <property type="project" value="UniProtKB-SubCell"/>
</dbReference>
<dbReference type="AlphaFoldDB" id="A0A9L0J4D3"/>
<dbReference type="PANTHER" id="PTHR22607:SF2">
    <property type="entry name" value="CYCLIN-DEPENDENT KINASE 2-ASSOCIATED PROTEIN 1"/>
    <property type="match status" value="1"/>
</dbReference>
<accession>A0A9L0J4D3</accession>
<dbReference type="PANTHER" id="PTHR22607">
    <property type="entry name" value="DELETED IN ORAL CANCER 1/CDK2-ASSOCIATED PROTEIN 1"/>
    <property type="match status" value="1"/>
</dbReference>
<dbReference type="Pfam" id="PF09806">
    <property type="entry name" value="CDK2AP"/>
    <property type="match status" value="1"/>
</dbReference>
<evidence type="ECO:0000256" key="4">
    <source>
        <dbReference type="ARBA" id="ARBA00023242"/>
    </source>
</evidence>
<comment type="similarity">
    <text evidence="2">Belongs to the CDK2AP family.</text>
</comment>
<evidence type="ECO:0000256" key="5">
    <source>
        <dbReference type="SAM" id="MobiDB-lite"/>
    </source>
</evidence>
<dbReference type="GO" id="GO:0005737">
    <property type="term" value="C:cytoplasm"/>
    <property type="evidence" value="ECO:0007669"/>
    <property type="project" value="TreeGrafter"/>
</dbReference>
<dbReference type="Ensembl" id="ENSEAST00005046411.1">
    <property type="protein sequence ID" value="ENSEASP00005048136.1"/>
    <property type="gene ID" value="ENSEASG00005038356.1"/>
</dbReference>
<reference evidence="6" key="3">
    <citation type="submission" date="2025-09" db="UniProtKB">
        <authorList>
            <consortium name="Ensembl"/>
        </authorList>
    </citation>
    <scope>IDENTIFICATION</scope>
</reference>
<organism evidence="6 7">
    <name type="scientific">Equus asinus</name>
    <name type="common">Donkey</name>
    <name type="synonym">Equus africanus asinus</name>
    <dbReference type="NCBI Taxonomy" id="9793"/>
    <lineage>
        <taxon>Eukaryota</taxon>
        <taxon>Metazoa</taxon>
        <taxon>Chordata</taxon>
        <taxon>Craniata</taxon>
        <taxon>Vertebrata</taxon>
        <taxon>Euteleostomi</taxon>
        <taxon>Mammalia</taxon>
        <taxon>Eutheria</taxon>
        <taxon>Laurasiatheria</taxon>
        <taxon>Perissodactyla</taxon>
        <taxon>Equidae</taxon>
        <taxon>Equus</taxon>
    </lineage>
</organism>
<dbReference type="Proteomes" id="UP000694387">
    <property type="component" value="Chromosome 8"/>
</dbReference>
<feature type="region of interest" description="Disordered" evidence="5">
    <location>
        <begin position="147"/>
        <end position="181"/>
    </location>
</feature>
<keyword evidence="7" id="KW-1185">Reference proteome</keyword>
<proteinExistence type="inferred from homology"/>